<reference evidence="8" key="2">
    <citation type="submission" date="2020-11" db="EMBL/GenBank/DDBJ databases">
        <authorList>
            <person name="McCartney M.A."/>
            <person name="Auch B."/>
            <person name="Kono T."/>
            <person name="Mallez S."/>
            <person name="Becker A."/>
            <person name="Gohl D.M."/>
            <person name="Silverstein K.A.T."/>
            <person name="Koren S."/>
            <person name="Bechman K.B."/>
            <person name="Herman A."/>
            <person name="Abrahante J.E."/>
            <person name="Garbe J."/>
        </authorList>
    </citation>
    <scope>NUCLEOTIDE SEQUENCE</scope>
    <source>
        <strain evidence="8">Duluth1</strain>
        <tissue evidence="8">Whole animal</tissue>
    </source>
</reference>
<dbReference type="AlphaFoldDB" id="A0A9D4IXQ5"/>
<keyword evidence="5" id="KW-0175">Coiled coil</keyword>
<dbReference type="InterPro" id="IPR000315">
    <property type="entry name" value="Znf_B-box"/>
</dbReference>
<dbReference type="Gene3D" id="3.30.40.10">
    <property type="entry name" value="Zinc/RING finger domain, C3HC4 (zinc finger)"/>
    <property type="match status" value="1"/>
</dbReference>
<dbReference type="GO" id="GO:0008270">
    <property type="term" value="F:zinc ion binding"/>
    <property type="evidence" value="ECO:0007669"/>
    <property type="project" value="UniProtKB-KW"/>
</dbReference>
<keyword evidence="3" id="KW-0862">Zinc</keyword>
<evidence type="ECO:0000256" key="2">
    <source>
        <dbReference type="ARBA" id="ARBA00022771"/>
    </source>
</evidence>
<dbReference type="InterPro" id="IPR013083">
    <property type="entry name" value="Znf_RING/FYVE/PHD"/>
</dbReference>
<dbReference type="InterPro" id="IPR047153">
    <property type="entry name" value="TRIM45/56/19-like"/>
</dbReference>
<dbReference type="EMBL" id="JAIWYP010000008">
    <property type="protein sequence ID" value="KAH3790730.1"/>
    <property type="molecule type" value="Genomic_DNA"/>
</dbReference>
<reference evidence="8" key="1">
    <citation type="journal article" date="2019" name="bioRxiv">
        <title>The Genome of the Zebra Mussel, Dreissena polymorpha: A Resource for Invasive Species Research.</title>
        <authorList>
            <person name="McCartney M.A."/>
            <person name="Auch B."/>
            <person name="Kono T."/>
            <person name="Mallez S."/>
            <person name="Zhang Y."/>
            <person name="Obille A."/>
            <person name="Becker A."/>
            <person name="Abrahante J.E."/>
            <person name="Garbe J."/>
            <person name="Badalamenti J.P."/>
            <person name="Herman A."/>
            <person name="Mangelson H."/>
            <person name="Liachko I."/>
            <person name="Sullivan S."/>
            <person name="Sone E.D."/>
            <person name="Koren S."/>
            <person name="Silverstein K.A.T."/>
            <person name="Beckman K.B."/>
            <person name="Gohl D.M."/>
        </authorList>
    </citation>
    <scope>NUCLEOTIDE SEQUENCE</scope>
    <source>
        <strain evidence="8">Duluth1</strain>
        <tissue evidence="8">Whole animal</tissue>
    </source>
</reference>
<dbReference type="PROSITE" id="PS50089">
    <property type="entry name" value="ZF_RING_2"/>
    <property type="match status" value="1"/>
</dbReference>
<feature type="domain" description="B box-type" evidence="7">
    <location>
        <begin position="90"/>
        <end position="140"/>
    </location>
</feature>
<dbReference type="InterPro" id="IPR017907">
    <property type="entry name" value="Znf_RING_CS"/>
</dbReference>
<dbReference type="Gene3D" id="3.30.160.60">
    <property type="entry name" value="Classic Zinc Finger"/>
    <property type="match status" value="1"/>
</dbReference>
<evidence type="ECO:0000313" key="9">
    <source>
        <dbReference type="Proteomes" id="UP000828390"/>
    </source>
</evidence>
<organism evidence="8 9">
    <name type="scientific">Dreissena polymorpha</name>
    <name type="common">Zebra mussel</name>
    <name type="synonym">Mytilus polymorpha</name>
    <dbReference type="NCBI Taxonomy" id="45954"/>
    <lineage>
        <taxon>Eukaryota</taxon>
        <taxon>Metazoa</taxon>
        <taxon>Spiralia</taxon>
        <taxon>Lophotrochozoa</taxon>
        <taxon>Mollusca</taxon>
        <taxon>Bivalvia</taxon>
        <taxon>Autobranchia</taxon>
        <taxon>Heteroconchia</taxon>
        <taxon>Euheterodonta</taxon>
        <taxon>Imparidentia</taxon>
        <taxon>Neoheterodontei</taxon>
        <taxon>Myida</taxon>
        <taxon>Dreissenoidea</taxon>
        <taxon>Dreissenidae</taxon>
        <taxon>Dreissena</taxon>
    </lineage>
</organism>
<dbReference type="Pfam" id="PF00643">
    <property type="entry name" value="zf-B_box"/>
    <property type="match status" value="1"/>
</dbReference>
<dbReference type="InterPro" id="IPR001841">
    <property type="entry name" value="Znf_RING"/>
</dbReference>
<dbReference type="PANTHER" id="PTHR25462">
    <property type="entry name" value="BONUS, ISOFORM C-RELATED"/>
    <property type="match status" value="1"/>
</dbReference>
<protein>
    <submittedName>
        <fullName evidence="8">Uncharacterized protein</fullName>
    </submittedName>
</protein>
<keyword evidence="9" id="KW-1185">Reference proteome</keyword>
<dbReference type="PROSITE" id="PS50119">
    <property type="entry name" value="ZF_BBOX"/>
    <property type="match status" value="2"/>
</dbReference>
<evidence type="ECO:0000259" key="6">
    <source>
        <dbReference type="PROSITE" id="PS50089"/>
    </source>
</evidence>
<feature type="domain" description="RING-type" evidence="6">
    <location>
        <begin position="15"/>
        <end position="58"/>
    </location>
</feature>
<dbReference type="SUPFAM" id="SSF57850">
    <property type="entry name" value="RING/U-box"/>
    <property type="match status" value="1"/>
</dbReference>
<dbReference type="CDD" id="cd19756">
    <property type="entry name" value="Bbox2"/>
    <property type="match status" value="1"/>
</dbReference>
<gene>
    <name evidence="8" type="ORF">DPMN_168937</name>
</gene>
<evidence type="ECO:0000259" key="7">
    <source>
        <dbReference type="PROSITE" id="PS50119"/>
    </source>
</evidence>
<dbReference type="InterPro" id="IPR027370">
    <property type="entry name" value="Znf-RING_euk"/>
</dbReference>
<keyword evidence="2 4" id="KW-0863">Zinc-finger</keyword>
<keyword evidence="1" id="KW-0479">Metal-binding</keyword>
<feature type="domain" description="B box-type" evidence="7">
    <location>
        <begin position="153"/>
        <end position="188"/>
    </location>
</feature>
<dbReference type="SMART" id="SM00184">
    <property type="entry name" value="RING"/>
    <property type="match status" value="1"/>
</dbReference>
<dbReference type="Proteomes" id="UP000828390">
    <property type="component" value="Unassembled WGS sequence"/>
</dbReference>
<dbReference type="PANTHER" id="PTHR25462:SF296">
    <property type="entry name" value="MEIOTIC P26, ISOFORM F"/>
    <property type="match status" value="1"/>
</dbReference>
<evidence type="ECO:0000256" key="3">
    <source>
        <dbReference type="ARBA" id="ARBA00022833"/>
    </source>
</evidence>
<dbReference type="PROSITE" id="PS00518">
    <property type="entry name" value="ZF_RING_1"/>
    <property type="match status" value="1"/>
</dbReference>
<comment type="caution">
    <text evidence="8">The sequence shown here is derived from an EMBL/GenBank/DDBJ whole genome shotgun (WGS) entry which is preliminary data.</text>
</comment>
<proteinExistence type="predicted"/>
<evidence type="ECO:0000256" key="4">
    <source>
        <dbReference type="PROSITE-ProRule" id="PRU00024"/>
    </source>
</evidence>
<dbReference type="Pfam" id="PF13445">
    <property type="entry name" value="zf-RING_UBOX"/>
    <property type="match status" value="1"/>
</dbReference>
<accession>A0A9D4IXQ5</accession>
<dbReference type="OrthoDB" id="6150003at2759"/>
<evidence type="ECO:0000313" key="8">
    <source>
        <dbReference type="EMBL" id="KAH3790730.1"/>
    </source>
</evidence>
<name>A0A9D4IXQ5_DREPO</name>
<evidence type="ECO:0000256" key="1">
    <source>
        <dbReference type="ARBA" id="ARBA00022723"/>
    </source>
</evidence>
<dbReference type="SUPFAM" id="SSF57845">
    <property type="entry name" value="B-box zinc-binding domain"/>
    <property type="match status" value="1"/>
</dbReference>
<feature type="coiled-coil region" evidence="5">
    <location>
        <begin position="237"/>
        <end position="298"/>
    </location>
</feature>
<evidence type="ECO:0000256" key="5">
    <source>
        <dbReference type="SAM" id="Coils"/>
    </source>
</evidence>
<sequence length="395" mass="45201">MATKKEKITEDDTQCSVCRTIFRNPRILPCKHTFCHECLCGVVKRHEGKSAFPCPLCRASTNTNIRITIETSERLVNQIPVDREMQSHLERRPTCLACKTENKNETATVYCMGCHEHMCAVCGETHKKYKQMRNHQLRPSEEAPSSKVRDLLQGLSRCPNHENEKLEYICQDHNQTCCSKCAFTSHRTCDKVMLLSDVINDNKTYKASIHETTEMMDEALKHVSAMLLELEGEPLRVANSEKNIDKQLSEIQLLIEDAVKNLKSNVKEAFMKAKLDIIRSSEAELRTVTAKKADIQNKEELDGVLSHGDDVQKYLYMRNQPSSYAVDAALQIEFTQKRIVLYKTPQSSSLTYYPKNEKVSKREKSLLDHVLGEIKKLVEVKQEISTNGYPHFLGF</sequence>